<sequence>MSQGQDKKEAKSIACMKCQIPMELGKVEVFYLNNKFPIELLKCPKCGLVYIPEELAIGKMLEVEKALEDK</sequence>
<evidence type="ECO:0000259" key="1">
    <source>
        <dbReference type="Pfam" id="PF24292"/>
    </source>
</evidence>
<dbReference type="AlphaFoldDB" id="A0AAW7ZE42"/>
<feature type="domain" description="DUF7479" evidence="1">
    <location>
        <begin position="12"/>
        <end position="70"/>
    </location>
</feature>
<dbReference type="RefSeq" id="WP_304542690.1">
    <property type="nucleotide sequence ID" value="NZ_JARPTC010000014.1"/>
</dbReference>
<dbReference type="InterPro" id="IPR054656">
    <property type="entry name" value="DVU_1557-like"/>
</dbReference>
<evidence type="ECO:0000313" key="3">
    <source>
        <dbReference type="Proteomes" id="UP001172911"/>
    </source>
</evidence>
<name>A0AAW7ZE42_9FIRM</name>
<accession>A0AAW7ZE42</accession>
<keyword evidence="3" id="KW-1185">Reference proteome</keyword>
<dbReference type="InterPro" id="IPR055902">
    <property type="entry name" value="DUF7479"/>
</dbReference>
<dbReference type="Proteomes" id="UP001172911">
    <property type="component" value="Unassembled WGS sequence"/>
</dbReference>
<dbReference type="EMBL" id="JARPTC010000014">
    <property type="protein sequence ID" value="MDO7787543.1"/>
    <property type="molecule type" value="Genomic_DNA"/>
</dbReference>
<protein>
    <recommendedName>
        <fullName evidence="1">DUF7479 domain-containing protein</fullName>
    </recommendedName>
</protein>
<proteinExistence type="predicted"/>
<evidence type="ECO:0000313" key="2">
    <source>
        <dbReference type="EMBL" id="MDO7787543.1"/>
    </source>
</evidence>
<dbReference type="Pfam" id="PF24292">
    <property type="entry name" value="DUF7479"/>
    <property type="match status" value="1"/>
</dbReference>
<reference evidence="2" key="2">
    <citation type="submission" date="2023-03" db="EMBL/GenBank/DDBJ databases">
        <authorList>
            <person name="Zhang Z."/>
        </authorList>
    </citation>
    <scope>NUCLEOTIDE SEQUENCE</scope>
    <source>
        <strain evidence="2">DSA</strain>
    </source>
</reference>
<comment type="caution">
    <text evidence="2">The sequence shown here is derived from an EMBL/GenBank/DDBJ whole genome shotgun (WGS) entry which is preliminary data.</text>
</comment>
<gene>
    <name evidence="2" type="ORF">P6N53_09955</name>
</gene>
<organism evidence="2 3">
    <name type="scientific">Desulforamulus aquiferis</name>
    <dbReference type="NCBI Taxonomy" id="1397668"/>
    <lineage>
        <taxon>Bacteria</taxon>
        <taxon>Bacillati</taxon>
        <taxon>Bacillota</taxon>
        <taxon>Clostridia</taxon>
        <taxon>Eubacteriales</taxon>
        <taxon>Peptococcaceae</taxon>
        <taxon>Desulforamulus</taxon>
    </lineage>
</organism>
<reference evidence="2" key="1">
    <citation type="journal article" date="2023" name="J. Hazard. Mater.">
        <title>Anaerobic biodegradation of pyrene and benzo[a]pyrene by a new sulfate-reducing Desulforamulus aquiferis strain DSA.</title>
        <authorList>
            <person name="Zhang Z."/>
            <person name="Sun J."/>
            <person name="Gong X."/>
            <person name="Wang C."/>
            <person name="Wang H."/>
        </authorList>
    </citation>
    <scope>NUCLEOTIDE SEQUENCE</scope>
    <source>
        <strain evidence="2">DSA</strain>
    </source>
</reference>
<dbReference type="NCBIfam" id="NF045645">
    <property type="entry name" value="DVU_1557_fam"/>
    <property type="match status" value="1"/>
</dbReference>